<dbReference type="SUPFAM" id="SSF53613">
    <property type="entry name" value="Ribokinase-like"/>
    <property type="match status" value="1"/>
</dbReference>
<evidence type="ECO:0000259" key="9">
    <source>
        <dbReference type="Pfam" id="PF00294"/>
    </source>
</evidence>
<reference evidence="12" key="1">
    <citation type="journal article" date="2019" name="Int. J. Syst. Evol. Microbiol.">
        <title>The Global Catalogue of Microorganisms (GCM) 10K type strain sequencing project: providing services to taxonomists for standard genome sequencing and annotation.</title>
        <authorList>
            <consortium name="The Broad Institute Genomics Platform"/>
            <consortium name="The Broad Institute Genome Sequencing Center for Infectious Disease"/>
            <person name="Wu L."/>
            <person name="Ma J."/>
        </authorList>
    </citation>
    <scope>NUCLEOTIDE SEQUENCE [LARGE SCALE GENOMIC DNA]</scope>
    <source>
        <strain evidence="12">CGMCC 4.7405</strain>
    </source>
</reference>
<keyword evidence="12" id="KW-1185">Reference proteome</keyword>
<dbReference type="InterPro" id="IPR004821">
    <property type="entry name" value="Cyt_trans-like"/>
</dbReference>
<evidence type="ECO:0000256" key="6">
    <source>
        <dbReference type="ARBA" id="ARBA00023268"/>
    </source>
</evidence>
<accession>A0ABV8C8L6</accession>
<evidence type="ECO:0000256" key="7">
    <source>
        <dbReference type="ARBA" id="ARBA00023277"/>
    </source>
</evidence>
<gene>
    <name evidence="11" type="primary">rfaE2</name>
    <name evidence="11" type="ORF">ACFOWZ_43850</name>
</gene>
<dbReference type="Pfam" id="PF01467">
    <property type="entry name" value="CTP_transf_like"/>
    <property type="match status" value="1"/>
</dbReference>
<dbReference type="Pfam" id="PF00294">
    <property type="entry name" value="PfkB"/>
    <property type="match status" value="1"/>
</dbReference>
<proteinExistence type="predicted"/>
<dbReference type="Proteomes" id="UP001595690">
    <property type="component" value="Unassembled WGS sequence"/>
</dbReference>
<evidence type="ECO:0000313" key="12">
    <source>
        <dbReference type="Proteomes" id="UP001595690"/>
    </source>
</evidence>
<keyword evidence="5" id="KW-0067">ATP-binding</keyword>
<evidence type="ECO:0000259" key="10">
    <source>
        <dbReference type="Pfam" id="PF01467"/>
    </source>
</evidence>
<dbReference type="InterPro" id="IPR011611">
    <property type="entry name" value="PfkB_dom"/>
</dbReference>
<keyword evidence="4" id="KW-0547">Nucleotide-binding</keyword>
<feature type="domain" description="Cytidyltransferase-like" evidence="10">
    <location>
        <begin position="298"/>
        <end position="400"/>
    </location>
</feature>
<dbReference type="GO" id="GO:0016779">
    <property type="term" value="F:nucleotidyltransferase activity"/>
    <property type="evidence" value="ECO:0007669"/>
    <property type="project" value="UniProtKB-KW"/>
</dbReference>
<evidence type="ECO:0000256" key="3">
    <source>
        <dbReference type="ARBA" id="ARBA00022695"/>
    </source>
</evidence>
<dbReference type="SUPFAM" id="SSF52374">
    <property type="entry name" value="Nucleotidylyl transferase"/>
    <property type="match status" value="1"/>
</dbReference>
<protein>
    <recommendedName>
        <fullName evidence="1">D-glycero-beta-D-manno-heptose 1-phosphate adenylyltransferase</fullName>
        <ecNumber evidence="1">2.7.7.70</ecNumber>
    </recommendedName>
</protein>
<dbReference type="Gene3D" id="3.40.50.620">
    <property type="entry name" value="HUPs"/>
    <property type="match status" value="1"/>
</dbReference>
<evidence type="ECO:0000256" key="2">
    <source>
        <dbReference type="ARBA" id="ARBA00022679"/>
    </source>
</evidence>
<keyword evidence="6" id="KW-0511">Multifunctional enzyme</keyword>
<comment type="caution">
    <text evidence="11">The sequence shown here is derived from an EMBL/GenBank/DDBJ whole genome shotgun (WGS) entry which is preliminary data.</text>
</comment>
<dbReference type="RefSeq" id="WP_382379957.1">
    <property type="nucleotide sequence ID" value="NZ_JBHRZI010000053.1"/>
</dbReference>
<dbReference type="EMBL" id="JBHRZI010000053">
    <property type="protein sequence ID" value="MFC3898444.1"/>
    <property type="molecule type" value="Genomic_DNA"/>
</dbReference>
<evidence type="ECO:0000256" key="1">
    <source>
        <dbReference type="ARBA" id="ARBA00012519"/>
    </source>
</evidence>
<dbReference type="PANTHER" id="PTHR43793:SF2">
    <property type="entry name" value="BIFUNCTIONAL PROTEIN HLDE"/>
    <property type="match status" value="1"/>
</dbReference>
<dbReference type="InterPro" id="IPR050385">
    <property type="entry name" value="Archaeal_FAD_synthase"/>
</dbReference>
<dbReference type="Gene3D" id="3.40.1190.20">
    <property type="match status" value="1"/>
</dbReference>
<keyword evidence="7" id="KW-0119">Carbohydrate metabolism</keyword>
<dbReference type="EC" id="2.7.7.70" evidence="1"/>
<keyword evidence="2" id="KW-0808">Transferase</keyword>
<comment type="catalytic activity">
    <reaction evidence="8">
        <text>D-glycero-beta-D-manno-heptose 1-phosphate + ATP + H(+) = ADP-D-glycero-beta-D-manno-heptose + diphosphate</text>
        <dbReference type="Rhea" id="RHEA:27465"/>
        <dbReference type="ChEBI" id="CHEBI:15378"/>
        <dbReference type="ChEBI" id="CHEBI:30616"/>
        <dbReference type="ChEBI" id="CHEBI:33019"/>
        <dbReference type="ChEBI" id="CHEBI:59967"/>
        <dbReference type="ChEBI" id="CHEBI:61593"/>
        <dbReference type="EC" id="2.7.7.70"/>
    </reaction>
</comment>
<evidence type="ECO:0000256" key="5">
    <source>
        <dbReference type="ARBA" id="ARBA00022840"/>
    </source>
</evidence>
<dbReference type="InterPro" id="IPR014729">
    <property type="entry name" value="Rossmann-like_a/b/a_fold"/>
</dbReference>
<keyword evidence="3 11" id="KW-0548">Nucleotidyltransferase</keyword>
<organism evidence="11 12">
    <name type="scientific">Lentzea rhizosphaerae</name>
    <dbReference type="NCBI Taxonomy" id="2041025"/>
    <lineage>
        <taxon>Bacteria</taxon>
        <taxon>Bacillati</taxon>
        <taxon>Actinomycetota</taxon>
        <taxon>Actinomycetes</taxon>
        <taxon>Pseudonocardiales</taxon>
        <taxon>Pseudonocardiaceae</taxon>
        <taxon>Lentzea</taxon>
    </lineage>
</organism>
<dbReference type="NCBIfam" id="TIGR00125">
    <property type="entry name" value="cyt_tran_rel"/>
    <property type="match status" value="1"/>
</dbReference>
<dbReference type="PANTHER" id="PTHR43793">
    <property type="entry name" value="FAD SYNTHASE"/>
    <property type="match status" value="1"/>
</dbReference>
<sequence>MKLVVVGDALLDVDVEGTVERLCPDAPAPVLDVVGEHARAGGAALAATMAARDGVDVMLVSALSEDAAGERVRSLIDVPCVFGRAASIPVKTRLRCGGTSLARMDRGGAAGAPRVTDDMLDVVLSADFVLASDYGRGLLRDERLRSVLTRVPVVWDPHPRGPAPVPGVRLATPNLPEATAFSGTADPDAAASELLSRWGARAVVVTMGSKGALLHCGGTPVAVPAPAVPVADPCGAGDRFAVTAAVRLAGGAAPDDAVADAVGAAAEFLARGGVSGMRAPLPSTVDEVRRRGGAVVATGGCFDVLHPGHVRMLAAARALGDCLVVCLNSDLSVRRLKGEGRPVNGQDERVEVLRALESVDDVVVFGEDTPEHVLGRLRPDIWVKGGDYTAELLPETAVVRRWGGRTVVVPYHRGHSTTEILSRRA</sequence>
<name>A0ABV8C8L6_9PSEU</name>
<feature type="domain" description="Carbohydrate kinase PfkB" evidence="9">
    <location>
        <begin position="161"/>
        <end position="275"/>
    </location>
</feature>
<evidence type="ECO:0000313" key="11">
    <source>
        <dbReference type="EMBL" id="MFC3898444.1"/>
    </source>
</evidence>
<dbReference type="NCBIfam" id="TIGR02199">
    <property type="entry name" value="rfaE_dom_II"/>
    <property type="match status" value="1"/>
</dbReference>
<dbReference type="InterPro" id="IPR011914">
    <property type="entry name" value="RfaE_dom_II"/>
</dbReference>
<dbReference type="InterPro" id="IPR029056">
    <property type="entry name" value="Ribokinase-like"/>
</dbReference>
<evidence type="ECO:0000256" key="4">
    <source>
        <dbReference type="ARBA" id="ARBA00022741"/>
    </source>
</evidence>
<evidence type="ECO:0000256" key="8">
    <source>
        <dbReference type="ARBA" id="ARBA00047428"/>
    </source>
</evidence>